<dbReference type="InterPro" id="IPR008930">
    <property type="entry name" value="Terpenoid_cyclase/PrenylTrfase"/>
</dbReference>
<accession>A0ABC8S688</accession>
<evidence type="ECO:0000259" key="1">
    <source>
        <dbReference type="Pfam" id="PF01397"/>
    </source>
</evidence>
<reference evidence="2 3" key="1">
    <citation type="submission" date="2024-02" db="EMBL/GenBank/DDBJ databases">
        <authorList>
            <person name="Vignale AGUSTIN F."/>
            <person name="Sosa J E."/>
            <person name="Modenutti C."/>
        </authorList>
    </citation>
    <scope>NUCLEOTIDE SEQUENCE [LARGE SCALE GENOMIC DNA]</scope>
</reference>
<dbReference type="Pfam" id="PF01397">
    <property type="entry name" value="Terpene_synth"/>
    <property type="match status" value="1"/>
</dbReference>
<protein>
    <recommendedName>
        <fullName evidence="1">Terpene synthase N-terminal domain-containing protein</fullName>
    </recommendedName>
</protein>
<evidence type="ECO:0000313" key="2">
    <source>
        <dbReference type="EMBL" id="CAK9149892.1"/>
    </source>
</evidence>
<sequence>MAIISNMFAVVLTEPNFLRPFTRQPHRTPTLLHAITTSGVPCLGLVKCSTVITKPCDQTPIRRSAIYQPPIWTDDFVQSLKRRVNELKRHVKMMLEEAKKPLDQLELVDNLQRLGVSYHFEDLIKRVLENIYNNNGSDDKWYKEDLYATALRFRLLRQDGYNVPQGNCLAHSKILSPSIARYEASYK</sequence>
<dbReference type="EMBL" id="CAUOFW020001953">
    <property type="protein sequence ID" value="CAK9149892.1"/>
    <property type="molecule type" value="Genomic_DNA"/>
</dbReference>
<dbReference type="PANTHER" id="PTHR31225">
    <property type="entry name" value="OS04G0344100 PROTEIN-RELATED"/>
    <property type="match status" value="1"/>
</dbReference>
<feature type="domain" description="Terpene synthase N-terminal" evidence="1">
    <location>
        <begin position="78"/>
        <end position="165"/>
    </location>
</feature>
<evidence type="ECO:0000313" key="3">
    <source>
        <dbReference type="Proteomes" id="UP001642360"/>
    </source>
</evidence>
<dbReference type="Gene3D" id="1.50.10.130">
    <property type="entry name" value="Terpene synthase, N-terminal domain"/>
    <property type="match status" value="1"/>
</dbReference>
<dbReference type="InterPro" id="IPR036965">
    <property type="entry name" value="Terpene_synth_N_sf"/>
</dbReference>
<keyword evidence="3" id="KW-1185">Reference proteome</keyword>
<dbReference type="InterPro" id="IPR001906">
    <property type="entry name" value="Terpene_synth_N"/>
</dbReference>
<dbReference type="SUPFAM" id="SSF48239">
    <property type="entry name" value="Terpenoid cyclases/Protein prenyltransferases"/>
    <property type="match status" value="1"/>
</dbReference>
<dbReference type="InterPro" id="IPR050148">
    <property type="entry name" value="Terpene_synthase-like"/>
</dbReference>
<name>A0ABC8S688_9AQUA</name>
<gene>
    <name evidence="2" type="ORF">ILEXP_LOCUS17982</name>
</gene>
<dbReference type="AlphaFoldDB" id="A0ABC8S688"/>
<organism evidence="2 3">
    <name type="scientific">Ilex paraguariensis</name>
    <name type="common">yerba mate</name>
    <dbReference type="NCBI Taxonomy" id="185542"/>
    <lineage>
        <taxon>Eukaryota</taxon>
        <taxon>Viridiplantae</taxon>
        <taxon>Streptophyta</taxon>
        <taxon>Embryophyta</taxon>
        <taxon>Tracheophyta</taxon>
        <taxon>Spermatophyta</taxon>
        <taxon>Magnoliopsida</taxon>
        <taxon>eudicotyledons</taxon>
        <taxon>Gunneridae</taxon>
        <taxon>Pentapetalae</taxon>
        <taxon>asterids</taxon>
        <taxon>campanulids</taxon>
        <taxon>Aquifoliales</taxon>
        <taxon>Aquifoliaceae</taxon>
        <taxon>Ilex</taxon>
    </lineage>
</organism>
<dbReference type="Proteomes" id="UP001642360">
    <property type="component" value="Unassembled WGS sequence"/>
</dbReference>
<comment type="caution">
    <text evidence="2">The sequence shown here is derived from an EMBL/GenBank/DDBJ whole genome shotgun (WGS) entry which is preliminary data.</text>
</comment>
<dbReference type="PANTHER" id="PTHR31225:SF244">
    <property type="entry name" value="1,8-CINEOLE SYNTHASE 1, CHLOROPLASTIC-RELATED"/>
    <property type="match status" value="1"/>
</dbReference>
<proteinExistence type="predicted"/>